<accession>A0A5J5B519</accession>
<evidence type="ECO:0000313" key="2">
    <source>
        <dbReference type="EMBL" id="KAA8538345.1"/>
    </source>
</evidence>
<reference evidence="2 3" key="1">
    <citation type="submission" date="2019-09" db="EMBL/GenBank/DDBJ databases">
        <title>A chromosome-level genome assembly of the Chinese tupelo Nyssa sinensis.</title>
        <authorList>
            <person name="Yang X."/>
            <person name="Kang M."/>
            <person name="Yang Y."/>
            <person name="Xiong H."/>
            <person name="Wang M."/>
            <person name="Zhang Z."/>
            <person name="Wang Z."/>
            <person name="Wu H."/>
            <person name="Ma T."/>
            <person name="Liu J."/>
            <person name="Xi Z."/>
        </authorList>
    </citation>
    <scope>NUCLEOTIDE SEQUENCE [LARGE SCALE GENOMIC DNA]</scope>
    <source>
        <strain evidence="2">J267</strain>
        <tissue evidence="2">Leaf</tissue>
    </source>
</reference>
<proteinExistence type="predicted"/>
<gene>
    <name evidence="2" type="ORF">F0562_027832</name>
</gene>
<organism evidence="2 3">
    <name type="scientific">Nyssa sinensis</name>
    <dbReference type="NCBI Taxonomy" id="561372"/>
    <lineage>
        <taxon>Eukaryota</taxon>
        <taxon>Viridiplantae</taxon>
        <taxon>Streptophyta</taxon>
        <taxon>Embryophyta</taxon>
        <taxon>Tracheophyta</taxon>
        <taxon>Spermatophyta</taxon>
        <taxon>Magnoliopsida</taxon>
        <taxon>eudicotyledons</taxon>
        <taxon>Gunneridae</taxon>
        <taxon>Pentapetalae</taxon>
        <taxon>asterids</taxon>
        <taxon>Cornales</taxon>
        <taxon>Nyssaceae</taxon>
        <taxon>Nyssa</taxon>
    </lineage>
</organism>
<feature type="compositionally biased region" description="Basic and acidic residues" evidence="1">
    <location>
        <begin position="244"/>
        <end position="259"/>
    </location>
</feature>
<evidence type="ECO:0000313" key="3">
    <source>
        <dbReference type="Proteomes" id="UP000325577"/>
    </source>
</evidence>
<dbReference type="PANTHER" id="PTHR34193">
    <property type="entry name" value="OS11G0199801 PROTEIN"/>
    <property type="match status" value="1"/>
</dbReference>
<keyword evidence="3" id="KW-1185">Reference proteome</keyword>
<feature type="region of interest" description="Disordered" evidence="1">
    <location>
        <begin position="226"/>
        <end position="308"/>
    </location>
</feature>
<name>A0A5J5B519_9ASTE</name>
<dbReference type="Proteomes" id="UP000325577">
    <property type="component" value="Linkage Group LG15"/>
</dbReference>
<evidence type="ECO:0000256" key="1">
    <source>
        <dbReference type="SAM" id="MobiDB-lite"/>
    </source>
</evidence>
<feature type="region of interest" description="Disordered" evidence="1">
    <location>
        <begin position="1"/>
        <end position="29"/>
    </location>
</feature>
<sequence length="321" mass="35907">MTIPPHPPLFTGTPHSPFPSPSLHSFSSQQPMLDPITELANNHVHEFSPAGHINDSYDSRRTMNYGAKARKIAQNYENYRDFNGGGVQFRPDHMEDESGVCSPPLWKTSPLQLQHTQNNYRYLSPTARAQAIARGQWELMEMVKNMPESSYELSLRDLVDQTKVGAQEECLVEEKKFVSESVSQRLKVMREDSKKNEKKVKMMRSGSIDNRGLFLKMVFPISLGSKKKKNSATNNFAKVSPKPEASEKSSKGVDKDWWKKRFSTSFDSENSGTSSNNSGSTGSSGSSGSNSCRRNSSGRKRSDFFPGCCSFFCTKKSKSGK</sequence>
<dbReference type="AlphaFoldDB" id="A0A5J5B519"/>
<dbReference type="OrthoDB" id="776574at2759"/>
<dbReference type="PANTHER" id="PTHR34193:SF1">
    <property type="entry name" value="EXPRESSED PROTEIN"/>
    <property type="match status" value="1"/>
</dbReference>
<dbReference type="EMBL" id="CM018038">
    <property type="protein sequence ID" value="KAA8538345.1"/>
    <property type="molecule type" value="Genomic_DNA"/>
</dbReference>
<feature type="compositionally biased region" description="Low complexity" evidence="1">
    <location>
        <begin position="268"/>
        <end position="295"/>
    </location>
</feature>
<protein>
    <submittedName>
        <fullName evidence="2">Uncharacterized protein</fullName>
    </submittedName>
</protein>